<sequence>MAEKAVVHAKSQESKQKCSSFCNQKSGYNSSGSPADRMLQLQRTAGNQAVQRLIKSRVLQAKLKVGQPDDIYEQEADRVANEVMRMPLKTGDSDQSSVDSTSTKPVIQLKSGCLFAKGPPCGEEELLERTIMLQMMHHSDLDSGQGPDVPPSAESAIRSLTGRGQHLSRSERSFFEPRFGHDFGGVRIHSGHDAGELADALRAKAFTVGRDVVFGKGEHIMGTSEGQRLLAHELTHVVQQSRSQLPITTATRPGLVQRQKGDAKQAARARVDEAMKKLKAKFGLAKVTEENGATWSESELAKVDAAFSKVSKEDQPLLKDLHLVRTDKFEPFVRQGKTFKIAGTTFGIGMIKLAREAFQGDASTILHEVGHLIQNKVASAMLEKSKAKFDLEATRLILAEIQKKAPTRVGHEIQTFVAALNLVAAAAVDLMNSGEDDRAAKQSVLDDAKMQADIARLEVERLTNDDVAKAWLEVHDRQQKWVEAIEKYVEEKGKKNLTGFIDVVTKNNLARKRYAPFTDYVAAHWPTKPEEFFAQSFHTWRTNPNYMKRNMKPLFDWFEKGGHRESKGYLEGKGAIETVREVAPVIYELGKEFKETFWPKEFQDAIFGNQ</sequence>
<feature type="region of interest" description="Disordered" evidence="1">
    <location>
        <begin position="1"/>
        <end position="35"/>
    </location>
</feature>
<dbReference type="PATRIC" id="fig|1434110.4.peg.2451"/>
<dbReference type="EMBL" id="CP009516">
    <property type="protein sequence ID" value="AKB78409.1"/>
    <property type="molecule type" value="Genomic_DNA"/>
</dbReference>
<dbReference type="AlphaFoldDB" id="A0A0E3S9V9"/>
<gene>
    <name evidence="3" type="ORF">MSHOH_1926</name>
</gene>
<dbReference type="GeneID" id="25419418"/>
<feature type="compositionally biased region" description="Basic and acidic residues" evidence="1">
    <location>
        <begin position="1"/>
        <end position="16"/>
    </location>
</feature>
<dbReference type="HOGENOM" id="CLU_447334_0_0_2"/>
<proteinExistence type="predicted"/>
<dbReference type="InterPro" id="IPR025295">
    <property type="entry name" value="eCIS_core_dom"/>
</dbReference>
<evidence type="ECO:0000256" key="1">
    <source>
        <dbReference type="SAM" id="MobiDB-lite"/>
    </source>
</evidence>
<dbReference type="KEGG" id="mhor:MSHOH_1926"/>
<keyword evidence="4" id="KW-1185">Reference proteome</keyword>
<evidence type="ECO:0000259" key="2">
    <source>
        <dbReference type="Pfam" id="PF13699"/>
    </source>
</evidence>
<dbReference type="Proteomes" id="UP000033101">
    <property type="component" value="Chromosome"/>
</dbReference>
<feature type="compositionally biased region" description="Polar residues" evidence="1">
    <location>
        <begin position="17"/>
        <end position="33"/>
    </location>
</feature>
<evidence type="ECO:0000313" key="4">
    <source>
        <dbReference type="Proteomes" id="UP000033101"/>
    </source>
</evidence>
<dbReference type="Pfam" id="PF13699">
    <property type="entry name" value="eCIS_core"/>
    <property type="match status" value="1"/>
</dbReference>
<feature type="domain" description="eCIS core" evidence="2">
    <location>
        <begin position="167"/>
        <end position="243"/>
    </location>
</feature>
<name>A0A0E3S9V9_9EURY</name>
<protein>
    <recommendedName>
        <fullName evidence="2">eCIS core domain-containing protein</fullName>
    </recommendedName>
</protein>
<organism evidence="3 4">
    <name type="scientific">Methanosarcina horonobensis HB-1 = JCM 15518</name>
    <dbReference type="NCBI Taxonomy" id="1434110"/>
    <lineage>
        <taxon>Archaea</taxon>
        <taxon>Methanobacteriati</taxon>
        <taxon>Methanobacteriota</taxon>
        <taxon>Stenosarchaea group</taxon>
        <taxon>Methanomicrobia</taxon>
        <taxon>Methanosarcinales</taxon>
        <taxon>Methanosarcinaceae</taxon>
        <taxon>Methanosarcina</taxon>
    </lineage>
</organism>
<dbReference type="OrthoDB" id="137954at2157"/>
<accession>A0A0E3S9V9</accession>
<dbReference type="STRING" id="1434110.MSHOH_1926"/>
<evidence type="ECO:0000313" key="3">
    <source>
        <dbReference type="EMBL" id="AKB78409.1"/>
    </source>
</evidence>
<dbReference type="RefSeq" id="WP_052730809.1">
    <property type="nucleotide sequence ID" value="NZ_CP009516.1"/>
</dbReference>
<reference evidence="3 4" key="1">
    <citation type="submission" date="2014-07" db="EMBL/GenBank/DDBJ databases">
        <title>Methanogenic archaea and the global carbon cycle.</title>
        <authorList>
            <person name="Henriksen J.R."/>
            <person name="Luke J."/>
            <person name="Reinhart S."/>
            <person name="Benedict M.N."/>
            <person name="Youngblut N.D."/>
            <person name="Metcalf M.E."/>
            <person name="Whitaker R.J."/>
            <person name="Metcalf W.W."/>
        </authorList>
    </citation>
    <scope>NUCLEOTIDE SEQUENCE [LARGE SCALE GENOMIC DNA]</scope>
    <source>
        <strain evidence="3 4">HB-1</strain>
    </source>
</reference>